<feature type="transmembrane region" description="Helical" evidence="1">
    <location>
        <begin position="83"/>
        <end position="102"/>
    </location>
</feature>
<organism evidence="2 3">
    <name type="scientific">Gordonia prachuapensis</name>
    <dbReference type="NCBI Taxonomy" id="3115651"/>
    <lineage>
        <taxon>Bacteria</taxon>
        <taxon>Bacillati</taxon>
        <taxon>Actinomycetota</taxon>
        <taxon>Actinomycetes</taxon>
        <taxon>Mycobacteriales</taxon>
        <taxon>Gordoniaceae</taxon>
        <taxon>Gordonia</taxon>
    </lineage>
</organism>
<protein>
    <submittedName>
        <fullName evidence="2">Anthrone oxygenase family protein</fullName>
    </submittedName>
</protein>
<feature type="transmembrane region" description="Helical" evidence="1">
    <location>
        <begin position="137"/>
        <end position="155"/>
    </location>
</feature>
<dbReference type="InterPro" id="IPR013901">
    <property type="entry name" value="Anthrone_oxy"/>
</dbReference>
<keyword evidence="1" id="KW-0472">Membrane</keyword>
<reference evidence="2 3" key="1">
    <citation type="submission" date="2024-01" db="EMBL/GenBank/DDBJ databases">
        <title>Draft genome sequence of Gordonia sp. PKS22-38.</title>
        <authorList>
            <person name="Suphannarot A."/>
            <person name="Mingma R."/>
        </authorList>
    </citation>
    <scope>NUCLEOTIDE SEQUENCE [LARGE SCALE GENOMIC DNA]</scope>
    <source>
        <strain evidence="2 3">PKS22-38</strain>
    </source>
</reference>
<dbReference type="Proteomes" id="UP001335729">
    <property type="component" value="Unassembled WGS sequence"/>
</dbReference>
<comment type="caution">
    <text evidence="2">The sequence shown here is derived from an EMBL/GenBank/DDBJ whole genome shotgun (WGS) entry which is preliminary data.</text>
</comment>
<keyword evidence="1" id="KW-1133">Transmembrane helix</keyword>
<evidence type="ECO:0000256" key="1">
    <source>
        <dbReference type="SAM" id="Phobius"/>
    </source>
</evidence>
<keyword evidence="1" id="KW-0812">Transmembrane</keyword>
<gene>
    <name evidence="2" type="ORF">V1Y59_02690</name>
</gene>
<feature type="transmembrane region" description="Helical" evidence="1">
    <location>
        <begin position="7"/>
        <end position="31"/>
    </location>
</feature>
<proteinExistence type="predicted"/>
<dbReference type="EMBL" id="JAZDUE010000002">
    <property type="protein sequence ID" value="MEE4021973.1"/>
    <property type="molecule type" value="Genomic_DNA"/>
</dbReference>
<dbReference type="RefSeq" id="WP_330503298.1">
    <property type="nucleotide sequence ID" value="NZ_JAZDUE010000002.1"/>
</dbReference>
<dbReference type="Pfam" id="PF08592">
    <property type="entry name" value="Anthrone_oxy"/>
    <property type="match status" value="1"/>
</dbReference>
<evidence type="ECO:0000313" key="2">
    <source>
        <dbReference type="EMBL" id="MEE4021973.1"/>
    </source>
</evidence>
<evidence type="ECO:0000313" key="3">
    <source>
        <dbReference type="Proteomes" id="UP001335729"/>
    </source>
</evidence>
<accession>A0ABU7MNT3</accession>
<sequence length="160" mass="16822">MNILRDTVLVFAITTTGLVAGLLAAFAYAVMPGLQRAGASAAVPAMQRINVAIINPVFAVIFFGAVGFGIVAVLLWWGDGMRWWLVAGVVLTLIAVVITAAINVPLNNRLVAAGDVPAADAPTVWADFVGPWVRWNIIRAVIATAGFAVMILGLLQTRGQ</sequence>
<keyword evidence="3" id="KW-1185">Reference proteome</keyword>
<feature type="transmembrane region" description="Helical" evidence="1">
    <location>
        <begin position="51"/>
        <end position="76"/>
    </location>
</feature>
<name>A0ABU7MNT3_9ACTN</name>